<dbReference type="OrthoDB" id="91206at2759"/>
<evidence type="ECO:0000256" key="7">
    <source>
        <dbReference type="ARBA" id="ARBA00042202"/>
    </source>
</evidence>
<evidence type="ECO:0000313" key="27">
    <source>
        <dbReference type="Proteomes" id="UP000460718"/>
    </source>
</evidence>
<dbReference type="InterPro" id="IPR023296">
    <property type="entry name" value="Glyco_hydro_beta-prop_sf"/>
</dbReference>
<evidence type="ECO:0000313" key="20">
    <source>
        <dbReference type="EMBL" id="KAE9286590.1"/>
    </source>
</evidence>
<feature type="chain" id="PRO_5033521207" description="arabinan endo-1,5-alpha-L-arabinosidase" evidence="10">
    <location>
        <begin position="23"/>
        <end position="344"/>
    </location>
</feature>
<dbReference type="Proteomes" id="UP000441208">
    <property type="component" value="Unassembled WGS sequence"/>
</dbReference>
<evidence type="ECO:0000313" key="30">
    <source>
        <dbReference type="Proteomes" id="UP000488956"/>
    </source>
</evidence>
<dbReference type="GO" id="GO:0031222">
    <property type="term" value="P:arabinan catabolic process"/>
    <property type="evidence" value="ECO:0007669"/>
    <property type="project" value="UniProtKB-UniPathway"/>
</dbReference>
<feature type="active site" description="Proton donor" evidence="8">
    <location>
        <position position="202"/>
    </location>
</feature>
<gene>
    <name evidence="19" type="ORF">PF001_g22884</name>
    <name evidence="18" type="ORF">PF002_g19224</name>
    <name evidence="17" type="ORF">PF004_g18489</name>
    <name evidence="16" type="ORF">PF005_g19611</name>
    <name evidence="15" type="ORF">PF006_g22969</name>
    <name evidence="13" type="ORF">PF007_g23662</name>
    <name evidence="20" type="ORF">PF008_g26627</name>
    <name evidence="11" type="ORF">PF009_g20571</name>
    <name evidence="14" type="ORF">PF010_g17395</name>
    <name evidence="12" type="ORF">PF011_g22395</name>
</gene>
<dbReference type="CDD" id="cd18831">
    <property type="entry name" value="GH43_AnAbnA-like"/>
    <property type="match status" value="1"/>
</dbReference>
<evidence type="ECO:0000256" key="1">
    <source>
        <dbReference type="ARBA" id="ARBA00000375"/>
    </source>
</evidence>
<dbReference type="PANTHER" id="PTHR43301">
    <property type="entry name" value="ARABINAN ENDO-1,5-ALPHA-L-ARABINOSIDASE"/>
    <property type="match status" value="1"/>
</dbReference>
<evidence type="ECO:0000313" key="14">
    <source>
        <dbReference type="EMBL" id="KAE9093660.1"/>
    </source>
</evidence>
<dbReference type="SUPFAM" id="SSF75005">
    <property type="entry name" value="Arabinanase/levansucrase/invertase"/>
    <property type="match status" value="1"/>
</dbReference>
<dbReference type="UniPathway" id="UPA00667"/>
<dbReference type="EMBL" id="QXGA01002303">
    <property type="protein sequence ID" value="KAE9100134.1"/>
    <property type="molecule type" value="Genomic_DNA"/>
</dbReference>
<dbReference type="AlphaFoldDB" id="A0A6A3IKB3"/>
<evidence type="ECO:0000313" key="16">
    <source>
        <dbReference type="EMBL" id="KAE9189509.1"/>
    </source>
</evidence>
<dbReference type="EMBL" id="QXGF01001541">
    <property type="protein sequence ID" value="KAE8929308.1"/>
    <property type="molecule type" value="Genomic_DNA"/>
</dbReference>
<evidence type="ECO:0000256" key="8">
    <source>
        <dbReference type="PIRSR" id="PIRSR606710-1"/>
    </source>
</evidence>
<evidence type="ECO:0000313" key="17">
    <source>
        <dbReference type="EMBL" id="KAE9202184.1"/>
    </source>
</evidence>
<dbReference type="InterPro" id="IPR016840">
    <property type="entry name" value="Glyco_hydro_43_endo_a_Ara-ase"/>
</dbReference>
<accession>A0A6A3IKB3</accession>
<sequence length="344" mass="37644">MAGKLSCLILLSLALTTTVINAYARPKLCTGTCTNAHDPSIIRRDDGTYFRFSTGGRIAIHTAPALTGPWTYKGAAVPAGSIINLNGKDDLWAPDVRKVDNWYYLYYSVSSFGTQNSAIGLARSRTMDVGTWADRGTTGIVSSSSKPYNAIDPNLIEVNGAYYLSFGSYWQGLYQTPMRDPPVMPSSSPYQIGFTGDYQVLEAAYVFHYGSYYYLFMSKGKCCNLDKSRPAAGKEYRILVCRSSSPTGGFVDQSGQDCRSGGGTVVRASEGYFYAPGGQGVYDDPTYGPVLYYHYVDTRVGYADGDKRFGWNTLDFSTGWPRISSKLTSSRMQGLFGSTVHLAI</sequence>
<evidence type="ECO:0000256" key="9">
    <source>
        <dbReference type="PIRSR" id="PIRSR606710-2"/>
    </source>
</evidence>
<reference evidence="27 28" key="1">
    <citation type="submission" date="2018-09" db="EMBL/GenBank/DDBJ databases">
        <title>Genomic investigation of the strawberry pathogen Phytophthora fragariae indicates pathogenicity is determined by transcriptional variation in three key races.</title>
        <authorList>
            <person name="Adams T.M."/>
            <person name="Armitage A.D."/>
            <person name="Sobczyk M.K."/>
            <person name="Bates H.J."/>
            <person name="Dunwell J.M."/>
            <person name="Nellist C.F."/>
            <person name="Harrison R.J."/>
        </authorList>
    </citation>
    <scope>NUCLEOTIDE SEQUENCE [LARGE SCALE GENOMIC DNA]</scope>
    <source>
        <strain evidence="19 23">A4</strain>
        <strain evidence="18 24">BC-1</strain>
        <strain evidence="17 28">BC-23</strain>
        <strain evidence="16 22">NOV-27</strain>
        <strain evidence="15 25">NOV-5</strain>
        <strain evidence="13 26">NOV-71</strain>
        <strain evidence="20 29">NOV-77</strain>
        <strain evidence="11 21">NOV-9</strain>
        <strain evidence="14 30">ONT-3</strain>
        <strain evidence="12 27">SCRP245</strain>
    </source>
</reference>
<keyword evidence="10" id="KW-0732">Signal</keyword>
<dbReference type="InterPro" id="IPR006710">
    <property type="entry name" value="Glyco_hydro_43"/>
</dbReference>
<dbReference type="EMBL" id="QXGB01001515">
    <property type="protein sequence ID" value="KAE9189509.1"/>
    <property type="molecule type" value="Genomic_DNA"/>
</dbReference>
<evidence type="ECO:0000256" key="5">
    <source>
        <dbReference type="ARBA" id="ARBA00022801"/>
    </source>
</evidence>
<evidence type="ECO:0000256" key="10">
    <source>
        <dbReference type="SAM" id="SignalP"/>
    </source>
</evidence>
<evidence type="ECO:0000313" key="18">
    <source>
        <dbReference type="EMBL" id="KAE9209044.1"/>
    </source>
</evidence>
<feature type="active site" description="Proton acceptor" evidence="8">
    <location>
        <position position="38"/>
    </location>
</feature>
<evidence type="ECO:0000313" key="25">
    <source>
        <dbReference type="Proteomes" id="UP000440732"/>
    </source>
</evidence>
<evidence type="ECO:0000313" key="26">
    <source>
        <dbReference type="Proteomes" id="UP000441208"/>
    </source>
</evidence>
<dbReference type="Proteomes" id="UP000460718">
    <property type="component" value="Unassembled WGS sequence"/>
</dbReference>
<comment type="pathway">
    <text evidence="2">Glycan metabolism; L-arabinan degradation.</text>
</comment>
<evidence type="ECO:0000256" key="4">
    <source>
        <dbReference type="ARBA" id="ARBA00012586"/>
    </source>
</evidence>
<evidence type="ECO:0000313" key="29">
    <source>
        <dbReference type="Proteomes" id="UP000486351"/>
    </source>
</evidence>
<dbReference type="Proteomes" id="UP000488956">
    <property type="component" value="Unassembled WGS sequence"/>
</dbReference>
<evidence type="ECO:0000313" key="19">
    <source>
        <dbReference type="EMBL" id="KAE9283367.1"/>
    </source>
</evidence>
<keyword evidence="22" id="KW-1185">Reference proteome</keyword>
<evidence type="ECO:0000313" key="12">
    <source>
        <dbReference type="EMBL" id="KAE8980544.1"/>
    </source>
</evidence>
<name>A0A6A3IKB3_9STRA</name>
<dbReference type="EC" id="3.2.1.99" evidence="4"/>
<evidence type="ECO:0000256" key="2">
    <source>
        <dbReference type="ARBA" id="ARBA00004834"/>
    </source>
</evidence>
<protein>
    <recommendedName>
        <fullName evidence="4">arabinan endo-1,5-alpha-L-arabinosidase</fullName>
        <ecNumber evidence="4">3.2.1.99</ecNumber>
    </recommendedName>
    <alternativeName>
        <fullName evidence="7">Endo-1,5-alpha-L-arabinanase A</fullName>
    </alternativeName>
</protein>
<dbReference type="EMBL" id="QXGE01002267">
    <property type="protein sequence ID" value="KAE9283367.1"/>
    <property type="molecule type" value="Genomic_DNA"/>
</dbReference>
<dbReference type="Gene3D" id="2.115.10.20">
    <property type="entry name" value="Glycosyl hydrolase domain, family 43"/>
    <property type="match status" value="1"/>
</dbReference>
<comment type="caution">
    <text evidence="12">The sequence shown here is derived from an EMBL/GenBank/DDBJ whole genome shotgun (WGS) entry which is preliminary data.</text>
</comment>
<keyword evidence="6" id="KW-0326">Glycosidase</keyword>
<comment type="catalytic activity">
    <reaction evidence="1">
        <text>Endohydrolysis of (1-&gt;5)-alpha-arabinofuranosidic linkages in (1-&gt;5)-arabinans.</text>
        <dbReference type="EC" id="3.2.1.99"/>
    </reaction>
</comment>
<feature type="signal peptide" evidence="10">
    <location>
        <begin position="1"/>
        <end position="22"/>
    </location>
</feature>
<evidence type="ECO:0000256" key="6">
    <source>
        <dbReference type="ARBA" id="ARBA00023295"/>
    </source>
</evidence>
<dbReference type="Proteomes" id="UP000486351">
    <property type="component" value="Unassembled WGS sequence"/>
</dbReference>
<dbReference type="PANTHER" id="PTHR43301:SF3">
    <property type="entry name" value="ARABINAN ENDO-1,5-ALPHA-L-ARABINOSIDASE A-RELATED"/>
    <property type="match status" value="1"/>
</dbReference>
<evidence type="ECO:0000313" key="23">
    <source>
        <dbReference type="Proteomes" id="UP000437068"/>
    </source>
</evidence>
<dbReference type="Proteomes" id="UP000476176">
    <property type="component" value="Unassembled WGS sequence"/>
</dbReference>
<evidence type="ECO:0000256" key="3">
    <source>
        <dbReference type="ARBA" id="ARBA00009865"/>
    </source>
</evidence>
<evidence type="ECO:0000313" key="13">
    <source>
        <dbReference type="EMBL" id="KAE9078904.1"/>
    </source>
</evidence>
<evidence type="ECO:0000313" key="21">
    <source>
        <dbReference type="Proteomes" id="UP000429523"/>
    </source>
</evidence>
<dbReference type="GO" id="GO:0046558">
    <property type="term" value="F:arabinan endo-1,5-alpha-L-arabinosidase activity"/>
    <property type="evidence" value="ECO:0007669"/>
    <property type="project" value="UniProtKB-EC"/>
</dbReference>
<dbReference type="Proteomes" id="UP000440732">
    <property type="component" value="Unassembled WGS sequence"/>
</dbReference>
<organism evidence="12 27">
    <name type="scientific">Phytophthora fragariae</name>
    <dbReference type="NCBI Taxonomy" id="53985"/>
    <lineage>
        <taxon>Eukaryota</taxon>
        <taxon>Sar</taxon>
        <taxon>Stramenopiles</taxon>
        <taxon>Oomycota</taxon>
        <taxon>Peronosporomycetes</taxon>
        <taxon>Peronosporales</taxon>
        <taxon>Peronosporaceae</taxon>
        <taxon>Phytophthora</taxon>
    </lineage>
</organism>
<evidence type="ECO:0000313" key="28">
    <source>
        <dbReference type="Proteomes" id="UP000476176"/>
    </source>
</evidence>
<dbReference type="EMBL" id="QXFY01003294">
    <property type="protein sequence ID" value="KAE9286590.1"/>
    <property type="molecule type" value="Genomic_DNA"/>
</dbReference>
<evidence type="ECO:0000313" key="24">
    <source>
        <dbReference type="Proteomes" id="UP000440367"/>
    </source>
</evidence>
<dbReference type="PIRSF" id="PIRSF026534">
    <property type="entry name" value="Endo_alpha-L-arabinosidase"/>
    <property type="match status" value="1"/>
</dbReference>
<feature type="site" description="Important for catalytic activity, responsible for pKa modulation of the active site Glu and correct orientation of both the proton donor and substrate" evidence="9">
    <location>
        <position position="152"/>
    </location>
</feature>
<keyword evidence="5" id="KW-0378">Hydrolase</keyword>
<dbReference type="Proteomes" id="UP000429523">
    <property type="component" value="Unassembled WGS sequence"/>
</dbReference>
<comment type="similarity">
    <text evidence="3">Belongs to the glycosyl hydrolase 43 family.</text>
</comment>
<evidence type="ECO:0000313" key="11">
    <source>
        <dbReference type="EMBL" id="KAE8929308.1"/>
    </source>
</evidence>
<dbReference type="Proteomes" id="UP000433483">
    <property type="component" value="Unassembled WGS sequence"/>
</dbReference>
<dbReference type="EMBL" id="QXFZ01002263">
    <property type="protein sequence ID" value="KAE9078904.1"/>
    <property type="molecule type" value="Genomic_DNA"/>
</dbReference>
<dbReference type="EMBL" id="QXGD01001315">
    <property type="protein sequence ID" value="KAE9209044.1"/>
    <property type="molecule type" value="Genomic_DNA"/>
</dbReference>
<dbReference type="InterPro" id="IPR050727">
    <property type="entry name" value="GH43_arabinanases"/>
</dbReference>
<dbReference type="EMBL" id="QXFX01001254">
    <property type="protein sequence ID" value="KAE9093660.1"/>
    <property type="molecule type" value="Genomic_DNA"/>
</dbReference>
<proteinExistence type="inferred from homology"/>
<dbReference type="EMBL" id="QXFW01002240">
    <property type="protein sequence ID" value="KAE8980544.1"/>
    <property type="molecule type" value="Genomic_DNA"/>
</dbReference>
<dbReference type="Proteomes" id="UP000437068">
    <property type="component" value="Unassembled WGS sequence"/>
</dbReference>
<evidence type="ECO:0000313" key="22">
    <source>
        <dbReference type="Proteomes" id="UP000433483"/>
    </source>
</evidence>
<dbReference type="Proteomes" id="UP000440367">
    <property type="component" value="Unassembled WGS sequence"/>
</dbReference>
<evidence type="ECO:0000313" key="15">
    <source>
        <dbReference type="EMBL" id="KAE9100134.1"/>
    </source>
</evidence>
<dbReference type="EMBL" id="QXGC01001474">
    <property type="protein sequence ID" value="KAE9202184.1"/>
    <property type="molecule type" value="Genomic_DNA"/>
</dbReference>
<dbReference type="Pfam" id="PF04616">
    <property type="entry name" value="Glyco_hydro_43"/>
    <property type="match status" value="1"/>
</dbReference>